<dbReference type="Gene3D" id="6.10.340.10">
    <property type="match status" value="1"/>
</dbReference>
<evidence type="ECO:0000256" key="20">
    <source>
        <dbReference type="ARBA" id="ARBA00023211"/>
    </source>
</evidence>
<dbReference type="Gene3D" id="1.10.287.130">
    <property type="match status" value="1"/>
</dbReference>
<dbReference type="InterPro" id="IPR003661">
    <property type="entry name" value="HisK_dim/P_dom"/>
</dbReference>
<evidence type="ECO:0000256" key="8">
    <source>
        <dbReference type="ARBA" id="ARBA00022679"/>
    </source>
</evidence>
<dbReference type="InterPro" id="IPR003660">
    <property type="entry name" value="HAMP_dom"/>
</dbReference>
<feature type="transmembrane region" description="Helical" evidence="24">
    <location>
        <begin position="6"/>
        <end position="31"/>
    </location>
</feature>
<dbReference type="GO" id="GO:0004721">
    <property type="term" value="F:phosphoprotein phosphatase activity"/>
    <property type="evidence" value="ECO:0007669"/>
    <property type="project" value="UniProtKB-KW"/>
</dbReference>
<reference evidence="27 28" key="1">
    <citation type="submission" date="2017-02" db="EMBL/GenBank/DDBJ databases">
        <authorList>
            <person name="Peterson S.W."/>
        </authorList>
    </citation>
    <scope>NUCLEOTIDE SEQUENCE [LARGE SCALE GENOMIC DNA]</scope>
    <source>
        <strain evidence="27 28">CIP104813</strain>
    </source>
</reference>
<evidence type="ECO:0000256" key="7">
    <source>
        <dbReference type="ARBA" id="ARBA00022553"/>
    </source>
</evidence>
<sequence>MRQRILQATIITVLLAVLMLGIPLAVSWLLVVRSDLNAAAIDIHRHTIVAVDERLSQGQPVDEAMLQEIVESPSFSGQRFRVVVQVAGQAPVAAGAEAGEHPLTVSGTGLHNETVEVQIPQSEVRSQTASAWVLIIVAGLAALSISVSVALWQAQRISAPLARLTRRAEALGTGRARAPWEASGIAEIDTVAEQLASSGAMLNERLEAESALASDASHQLRTPLTALSMRLDEILATSSEEWVREEARISLEQIDRLTSVVHDLINAPRSSQRRTPGVVELRQVLTQQSEEWSPAFRAAQRELTIQVPRTAAVWGSVGPLTQVVATLIENSLAHGGGRTQVKVRRNERSTVIEVSDQGAGIDPALGKRVFERAVSGPRSKGTGVGLALARTLVEDDGGRLELLAERPATFGVFLISAPGDEAQEGAFPEPPPAAPVEQGAVLPRRRPARGRGRQSDGPRGDGQSGDGQSGDGPRGDGPSPDGQSGDGTDPTA</sequence>
<keyword evidence="8" id="KW-0808">Transferase</keyword>
<dbReference type="InterPro" id="IPR036890">
    <property type="entry name" value="HATPase_C_sf"/>
</dbReference>
<evidence type="ECO:0000256" key="24">
    <source>
        <dbReference type="SAM" id="Phobius"/>
    </source>
</evidence>
<dbReference type="InterPro" id="IPR036097">
    <property type="entry name" value="HisK_dim/P_sf"/>
</dbReference>
<evidence type="ECO:0000259" key="25">
    <source>
        <dbReference type="PROSITE" id="PS50109"/>
    </source>
</evidence>
<evidence type="ECO:0000256" key="2">
    <source>
        <dbReference type="ARBA" id="ARBA00001936"/>
    </source>
</evidence>
<evidence type="ECO:0000256" key="1">
    <source>
        <dbReference type="ARBA" id="ARBA00000085"/>
    </source>
</evidence>
<evidence type="ECO:0000313" key="28">
    <source>
        <dbReference type="Proteomes" id="UP000195981"/>
    </source>
</evidence>
<keyword evidence="9 24" id="KW-0812">Transmembrane</keyword>
<evidence type="ECO:0000256" key="13">
    <source>
        <dbReference type="ARBA" id="ARBA00022840"/>
    </source>
</evidence>
<evidence type="ECO:0000256" key="10">
    <source>
        <dbReference type="ARBA" id="ARBA00022741"/>
    </source>
</evidence>
<evidence type="ECO:0000313" key="27">
    <source>
        <dbReference type="EMBL" id="SLM90816.1"/>
    </source>
</evidence>
<dbReference type="PROSITE" id="PS50885">
    <property type="entry name" value="HAMP"/>
    <property type="match status" value="1"/>
</dbReference>
<evidence type="ECO:0000256" key="12">
    <source>
        <dbReference type="ARBA" id="ARBA00022801"/>
    </source>
</evidence>
<evidence type="ECO:0000256" key="15">
    <source>
        <dbReference type="ARBA" id="ARBA00022912"/>
    </source>
</evidence>
<protein>
    <recommendedName>
        <fullName evidence="21">Signal transduction histidine-protein kinase/phosphatase MprB</fullName>
        <ecNumber evidence="5">2.7.13.3</ecNumber>
    </recommendedName>
    <alternativeName>
        <fullName evidence="22">Mycobacterial persistence regulator B</fullName>
    </alternativeName>
</protein>
<name>A0A1X6WY88_9MICO</name>
<dbReference type="Proteomes" id="UP000195981">
    <property type="component" value="Unassembled WGS sequence"/>
</dbReference>
<dbReference type="SMART" id="SM00388">
    <property type="entry name" value="HisKA"/>
    <property type="match status" value="1"/>
</dbReference>
<dbReference type="PROSITE" id="PS50109">
    <property type="entry name" value="HIS_KIN"/>
    <property type="match status" value="1"/>
</dbReference>
<keyword evidence="10" id="KW-0547">Nucleotide-binding</keyword>
<evidence type="ECO:0000256" key="16">
    <source>
        <dbReference type="ARBA" id="ARBA00022989"/>
    </source>
</evidence>
<comment type="cofactor">
    <cofactor evidence="2">
        <name>Mn(2+)</name>
        <dbReference type="ChEBI" id="CHEBI:29035"/>
    </cofactor>
</comment>
<dbReference type="AlphaFoldDB" id="A0A1X6WY88"/>
<dbReference type="Pfam" id="PF00512">
    <property type="entry name" value="HisKA"/>
    <property type="match status" value="1"/>
</dbReference>
<dbReference type="GO" id="GO:0005524">
    <property type="term" value="F:ATP binding"/>
    <property type="evidence" value="ECO:0007669"/>
    <property type="project" value="UniProtKB-KW"/>
</dbReference>
<evidence type="ECO:0000256" key="14">
    <source>
        <dbReference type="ARBA" id="ARBA00022842"/>
    </source>
</evidence>
<dbReference type="EC" id="2.7.13.3" evidence="5"/>
<keyword evidence="6" id="KW-1003">Cell membrane</keyword>
<comment type="cofactor">
    <cofactor evidence="3">
        <name>Mg(2+)</name>
        <dbReference type="ChEBI" id="CHEBI:18420"/>
    </cofactor>
</comment>
<accession>A0A1X6WY88</accession>
<dbReference type="SUPFAM" id="SSF55874">
    <property type="entry name" value="ATPase domain of HSP90 chaperone/DNA topoisomerase II/histidine kinase"/>
    <property type="match status" value="1"/>
</dbReference>
<keyword evidence="13" id="KW-0067">ATP-binding</keyword>
<feature type="domain" description="Histidine kinase" evidence="25">
    <location>
        <begin position="215"/>
        <end position="418"/>
    </location>
</feature>
<keyword evidence="15" id="KW-0904">Protein phosphatase</keyword>
<keyword evidence="28" id="KW-1185">Reference proteome</keyword>
<keyword evidence="12" id="KW-0378">Hydrolase</keyword>
<keyword evidence="11 27" id="KW-0418">Kinase</keyword>
<evidence type="ECO:0000256" key="4">
    <source>
        <dbReference type="ARBA" id="ARBA00004651"/>
    </source>
</evidence>
<evidence type="ECO:0000256" key="18">
    <source>
        <dbReference type="ARBA" id="ARBA00023016"/>
    </source>
</evidence>
<dbReference type="SUPFAM" id="SSF47384">
    <property type="entry name" value="Homodimeric domain of signal transducing histidine kinase"/>
    <property type="match status" value="1"/>
</dbReference>
<feature type="compositionally biased region" description="Low complexity" evidence="23">
    <location>
        <begin position="476"/>
        <end position="492"/>
    </location>
</feature>
<evidence type="ECO:0000256" key="22">
    <source>
        <dbReference type="ARBA" id="ARBA00041776"/>
    </source>
</evidence>
<evidence type="ECO:0000256" key="21">
    <source>
        <dbReference type="ARBA" id="ARBA00040454"/>
    </source>
</evidence>
<comment type="subcellular location">
    <subcellularLocation>
        <location evidence="4">Cell membrane</location>
        <topology evidence="4">Multi-pass membrane protein</topology>
    </subcellularLocation>
</comment>
<keyword evidence="19" id="KW-0843">Virulence</keyword>
<feature type="region of interest" description="Disordered" evidence="23">
    <location>
        <begin position="421"/>
        <end position="492"/>
    </location>
</feature>
<dbReference type="PRINTS" id="PR00344">
    <property type="entry name" value="BCTRLSENSOR"/>
</dbReference>
<keyword evidence="7" id="KW-0597">Phosphoprotein</keyword>
<feature type="domain" description="HAMP" evidence="26">
    <location>
        <begin position="155"/>
        <end position="207"/>
    </location>
</feature>
<dbReference type="PANTHER" id="PTHR44936:SF9">
    <property type="entry name" value="SENSOR PROTEIN CREC"/>
    <property type="match status" value="1"/>
</dbReference>
<dbReference type="Pfam" id="PF18092">
    <property type="entry name" value="DraK_HK_N"/>
    <property type="match status" value="1"/>
</dbReference>
<dbReference type="GO" id="GO:0005886">
    <property type="term" value="C:plasma membrane"/>
    <property type="evidence" value="ECO:0007669"/>
    <property type="project" value="UniProtKB-SubCell"/>
</dbReference>
<evidence type="ECO:0000256" key="3">
    <source>
        <dbReference type="ARBA" id="ARBA00001946"/>
    </source>
</evidence>
<feature type="transmembrane region" description="Helical" evidence="24">
    <location>
        <begin position="131"/>
        <end position="152"/>
    </location>
</feature>
<dbReference type="InterPro" id="IPR004358">
    <property type="entry name" value="Sig_transdc_His_kin-like_C"/>
</dbReference>
<dbReference type="RefSeq" id="WP_087103441.1">
    <property type="nucleotide sequence ID" value="NZ_FWFG01000050.1"/>
</dbReference>
<gene>
    <name evidence="27" type="ORF">FM110_05635</name>
</gene>
<dbReference type="SMART" id="SM00387">
    <property type="entry name" value="HATPase_c"/>
    <property type="match status" value="1"/>
</dbReference>
<evidence type="ECO:0000256" key="6">
    <source>
        <dbReference type="ARBA" id="ARBA00022475"/>
    </source>
</evidence>
<dbReference type="Gene3D" id="3.30.565.10">
    <property type="entry name" value="Histidine kinase-like ATPase, C-terminal domain"/>
    <property type="match status" value="1"/>
</dbReference>
<dbReference type="InterPro" id="IPR040868">
    <property type="entry name" value="DraK_HK_N"/>
</dbReference>
<keyword evidence="16 24" id="KW-1133">Transmembrane helix</keyword>
<keyword evidence="18" id="KW-0346">Stress response</keyword>
<dbReference type="GO" id="GO:0000155">
    <property type="term" value="F:phosphorelay sensor kinase activity"/>
    <property type="evidence" value="ECO:0007669"/>
    <property type="project" value="InterPro"/>
</dbReference>
<evidence type="ECO:0000256" key="5">
    <source>
        <dbReference type="ARBA" id="ARBA00012438"/>
    </source>
</evidence>
<evidence type="ECO:0000256" key="11">
    <source>
        <dbReference type="ARBA" id="ARBA00022777"/>
    </source>
</evidence>
<keyword evidence="24" id="KW-0472">Membrane</keyword>
<keyword evidence="17" id="KW-0902">Two-component regulatory system</keyword>
<dbReference type="EMBL" id="FWFG01000050">
    <property type="protein sequence ID" value="SLM90816.1"/>
    <property type="molecule type" value="Genomic_DNA"/>
</dbReference>
<dbReference type="Pfam" id="PF02518">
    <property type="entry name" value="HATPase_c"/>
    <property type="match status" value="1"/>
</dbReference>
<evidence type="ECO:0000256" key="19">
    <source>
        <dbReference type="ARBA" id="ARBA00023026"/>
    </source>
</evidence>
<dbReference type="OrthoDB" id="5499837at2"/>
<dbReference type="InterPro" id="IPR003594">
    <property type="entry name" value="HATPase_dom"/>
</dbReference>
<evidence type="ECO:0000256" key="9">
    <source>
        <dbReference type="ARBA" id="ARBA00022692"/>
    </source>
</evidence>
<evidence type="ECO:0000256" key="23">
    <source>
        <dbReference type="SAM" id="MobiDB-lite"/>
    </source>
</evidence>
<keyword evidence="14" id="KW-0460">Magnesium</keyword>
<dbReference type="PANTHER" id="PTHR44936">
    <property type="entry name" value="SENSOR PROTEIN CREC"/>
    <property type="match status" value="1"/>
</dbReference>
<evidence type="ECO:0000256" key="17">
    <source>
        <dbReference type="ARBA" id="ARBA00023012"/>
    </source>
</evidence>
<dbReference type="CDD" id="cd00082">
    <property type="entry name" value="HisKA"/>
    <property type="match status" value="1"/>
</dbReference>
<evidence type="ECO:0000259" key="26">
    <source>
        <dbReference type="PROSITE" id="PS50885"/>
    </source>
</evidence>
<dbReference type="InterPro" id="IPR005467">
    <property type="entry name" value="His_kinase_dom"/>
</dbReference>
<organism evidence="27 28">
    <name type="scientific">Brachybacterium nesterenkovii</name>
    <dbReference type="NCBI Taxonomy" id="47847"/>
    <lineage>
        <taxon>Bacteria</taxon>
        <taxon>Bacillati</taxon>
        <taxon>Actinomycetota</taxon>
        <taxon>Actinomycetes</taxon>
        <taxon>Micrococcales</taxon>
        <taxon>Dermabacteraceae</taxon>
        <taxon>Brachybacterium</taxon>
    </lineage>
</organism>
<comment type="catalytic activity">
    <reaction evidence="1">
        <text>ATP + protein L-histidine = ADP + protein N-phospho-L-histidine.</text>
        <dbReference type="EC" id="2.7.13.3"/>
    </reaction>
</comment>
<dbReference type="InterPro" id="IPR050980">
    <property type="entry name" value="2C_sensor_his_kinase"/>
</dbReference>
<feature type="compositionally biased region" description="Gly residues" evidence="23">
    <location>
        <begin position="460"/>
        <end position="472"/>
    </location>
</feature>
<feature type="compositionally biased region" description="Basic residues" evidence="23">
    <location>
        <begin position="443"/>
        <end position="452"/>
    </location>
</feature>
<keyword evidence="20" id="KW-0464">Manganese</keyword>
<proteinExistence type="predicted"/>